<dbReference type="Proteomes" id="UP000002941">
    <property type="component" value="Unassembled WGS sequence"/>
</dbReference>
<evidence type="ECO:0000313" key="10">
    <source>
        <dbReference type="Proteomes" id="UP000002941"/>
    </source>
</evidence>
<reference evidence="9 10" key="1">
    <citation type="submission" date="2012-05" db="EMBL/GenBank/DDBJ databases">
        <authorList>
            <person name="Harkins D.M."/>
            <person name="Madupu R."/>
            <person name="Durkin A.S."/>
            <person name="Torralba M."/>
            <person name="Methe B."/>
            <person name="Sutton G.G."/>
            <person name="Nelson K.E."/>
        </authorList>
    </citation>
    <scope>NUCLEOTIDE SEQUENCE [LARGE SCALE GENOMIC DNA]</scope>
    <source>
        <strain evidence="9 10">F0489</strain>
    </source>
</reference>
<dbReference type="eggNOG" id="COG1716">
    <property type="taxonomic scope" value="Bacteria"/>
</dbReference>
<dbReference type="OrthoDB" id="3254248at2"/>
<evidence type="ECO:0000256" key="4">
    <source>
        <dbReference type="ARBA" id="ARBA00022989"/>
    </source>
</evidence>
<feature type="compositionally biased region" description="Low complexity" evidence="6">
    <location>
        <begin position="275"/>
        <end position="330"/>
    </location>
</feature>
<feature type="compositionally biased region" description="Low complexity" evidence="6">
    <location>
        <begin position="470"/>
        <end position="511"/>
    </location>
</feature>
<dbReference type="InterPro" id="IPR010432">
    <property type="entry name" value="RDD"/>
</dbReference>
<feature type="compositionally biased region" description="Low complexity" evidence="6">
    <location>
        <begin position="362"/>
        <end position="379"/>
    </location>
</feature>
<dbReference type="AlphaFoldDB" id="J0WI51"/>
<evidence type="ECO:0000256" key="6">
    <source>
        <dbReference type="SAM" id="MobiDB-lite"/>
    </source>
</evidence>
<dbReference type="CDD" id="cd00060">
    <property type="entry name" value="FHA"/>
    <property type="match status" value="1"/>
</dbReference>
<protein>
    <submittedName>
        <fullName evidence="9">RDD family protein</fullName>
    </submittedName>
</protein>
<feature type="compositionally biased region" description="Pro residues" evidence="6">
    <location>
        <begin position="418"/>
        <end position="437"/>
    </location>
</feature>
<keyword evidence="5 7" id="KW-0472">Membrane</keyword>
<dbReference type="SUPFAM" id="SSF49879">
    <property type="entry name" value="SMAD/FHA domain"/>
    <property type="match status" value="1"/>
</dbReference>
<evidence type="ECO:0000256" key="2">
    <source>
        <dbReference type="ARBA" id="ARBA00022553"/>
    </source>
</evidence>
<name>J0WI51_9ACTO</name>
<feature type="compositionally biased region" description="Pro residues" evidence="6">
    <location>
        <begin position="331"/>
        <end position="342"/>
    </location>
</feature>
<dbReference type="EMBL" id="AKFT01000223">
    <property type="protein sequence ID" value="EJF36216.1"/>
    <property type="molecule type" value="Genomic_DNA"/>
</dbReference>
<dbReference type="eggNOG" id="COG3266">
    <property type="taxonomic scope" value="Bacteria"/>
</dbReference>
<dbReference type="PATRIC" id="fig|1125718.3.peg.2861"/>
<feature type="region of interest" description="Disordered" evidence="6">
    <location>
        <begin position="252"/>
        <end position="559"/>
    </location>
</feature>
<evidence type="ECO:0000256" key="3">
    <source>
        <dbReference type="ARBA" id="ARBA00022692"/>
    </source>
</evidence>
<feature type="compositionally biased region" description="Pro residues" evidence="6">
    <location>
        <begin position="380"/>
        <end position="389"/>
    </location>
</feature>
<dbReference type="InterPro" id="IPR000253">
    <property type="entry name" value="FHA_dom"/>
</dbReference>
<feature type="region of interest" description="Disordered" evidence="6">
    <location>
        <begin position="144"/>
        <end position="197"/>
    </location>
</feature>
<dbReference type="Pfam" id="PF00498">
    <property type="entry name" value="FHA"/>
    <property type="match status" value="1"/>
</dbReference>
<evidence type="ECO:0000256" key="7">
    <source>
        <dbReference type="SAM" id="Phobius"/>
    </source>
</evidence>
<dbReference type="RefSeq" id="WP_008734060.1">
    <property type="nucleotide sequence ID" value="NZ_AKFT01000223.1"/>
</dbReference>
<dbReference type="Pfam" id="PF06271">
    <property type="entry name" value="RDD"/>
    <property type="match status" value="1"/>
</dbReference>
<keyword evidence="3 7" id="KW-0812">Transmembrane</keyword>
<feature type="compositionally biased region" description="Pro residues" evidence="6">
    <location>
        <begin position="263"/>
        <end position="274"/>
    </location>
</feature>
<feature type="domain" description="FHA" evidence="8">
    <location>
        <begin position="568"/>
        <end position="627"/>
    </location>
</feature>
<feature type="compositionally biased region" description="Low complexity" evidence="6">
    <location>
        <begin position="252"/>
        <end position="262"/>
    </location>
</feature>
<feature type="compositionally biased region" description="Pro residues" evidence="6">
    <location>
        <begin position="350"/>
        <end position="361"/>
    </location>
</feature>
<comment type="caution">
    <text evidence="9">The sequence shown here is derived from an EMBL/GenBank/DDBJ whole genome shotgun (WGS) entry which is preliminary data.</text>
</comment>
<organism evidence="9 10">
    <name type="scientific">Actinomyces massiliensis F0489</name>
    <dbReference type="NCBI Taxonomy" id="1125718"/>
    <lineage>
        <taxon>Bacteria</taxon>
        <taxon>Bacillati</taxon>
        <taxon>Actinomycetota</taxon>
        <taxon>Actinomycetes</taxon>
        <taxon>Actinomycetales</taxon>
        <taxon>Actinomycetaceae</taxon>
        <taxon>Actinomyces</taxon>
    </lineage>
</organism>
<dbReference type="Gene3D" id="2.60.200.20">
    <property type="match status" value="1"/>
</dbReference>
<evidence type="ECO:0000259" key="8">
    <source>
        <dbReference type="PROSITE" id="PS50006"/>
    </source>
</evidence>
<keyword evidence="10" id="KW-1185">Reference proteome</keyword>
<comment type="subcellular location">
    <subcellularLocation>
        <location evidence="1">Membrane</location>
        <topology evidence="1">Multi-pass membrane protein</topology>
    </subcellularLocation>
</comment>
<evidence type="ECO:0000313" key="9">
    <source>
        <dbReference type="EMBL" id="EJF36216.1"/>
    </source>
</evidence>
<feature type="transmembrane region" description="Helical" evidence="7">
    <location>
        <begin position="21"/>
        <end position="45"/>
    </location>
</feature>
<keyword evidence="4 7" id="KW-1133">Transmembrane helix</keyword>
<feature type="compositionally biased region" description="Low complexity" evidence="6">
    <location>
        <begin position="144"/>
        <end position="157"/>
    </location>
</feature>
<sequence length="656" mass="66422">MTSTPSYNQATAQSAAVRDRVIAGLIDLVVGGALVAGLGLLLGLAIPQAFIAWPVAVAAVLVPRELVLALTGWSPGGRVMGVRLVDATTGGPPRTRLFIHADLLCVTVGLGAIVFMRSASIDPRGQGWHDRMAGTLAVTMRSRPAGATGGQAQAPAAPKRHDATLPPKRQAPKRQSIRHQPQATVPPQHAAARTPSRAHAHVFPDNAFFLNPNDADPSTDVGATVDTTSAVVLSPTSDRAIIDSVPWAAVPTQLDTPTADDPPLAPVPDLPEPLPTSSVASAASDPLPASPAAPAFPASPFSASPTSPTSPAFPTSPVSPAASASAEFPAPASPATPDPAPASPMQGSLPTPPATPDPAPASPFSTSPTSAASPAAPVSPASPTPPASPESPELPASPASPATPDPAPASPVMRDPLPTSPAMPPGPYPASPAPSGPFPASSTMLAASVPDGVSSPPSREPVVFSPMTAPESAPRSSSPEEPIIVPLPSESLFPSSTPPRSRMASRSAASAEPIISADSVPAAQATRPAVSASSPPAARGRHRHTEDPRASRLVPLTGGDPINLEATTVVGRDPDNISEYPDATCVSLNDVNRSISKTHAALALAPGGLWITDLHSTNGTRVEEEDHVTVVKPNESIPVPTGATIVLGSAAYRVED</sequence>
<dbReference type="InterPro" id="IPR008984">
    <property type="entry name" value="SMAD_FHA_dom_sf"/>
</dbReference>
<dbReference type="GO" id="GO:0016020">
    <property type="term" value="C:membrane"/>
    <property type="evidence" value="ECO:0007669"/>
    <property type="project" value="UniProtKB-SubCell"/>
</dbReference>
<accession>J0WI51</accession>
<evidence type="ECO:0000256" key="5">
    <source>
        <dbReference type="ARBA" id="ARBA00023136"/>
    </source>
</evidence>
<keyword evidence="2" id="KW-0597">Phosphoprotein</keyword>
<gene>
    <name evidence="9" type="ORF">HMPREF1318_1498</name>
</gene>
<feature type="compositionally biased region" description="Low complexity" evidence="6">
    <location>
        <begin position="525"/>
        <end position="538"/>
    </location>
</feature>
<dbReference type="PROSITE" id="PS50006">
    <property type="entry name" value="FHA_DOMAIN"/>
    <property type="match status" value="1"/>
</dbReference>
<evidence type="ECO:0000256" key="1">
    <source>
        <dbReference type="ARBA" id="ARBA00004141"/>
    </source>
</evidence>
<proteinExistence type="predicted"/>
<feature type="compositionally biased region" description="Low complexity" evidence="6">
    <location>
        <begin position="390"/>
        <end position="400"/>
    </location>
</feature>